<reference evidence="3" key="1">
    <citation type="journal article" date="2019" name="Int. J. Syst. Evol. Microbiol.">
        <title>The Global Catalogue of Microorganisms (GCM) 10K type strain sequencing project: providing services to taxonomists for standard genome sequencing and annotation.</title>
        <authorList>
            <consortium name="The Broad Institute Genomics Platform"/>
            <consortium name="The Broad Institute Genome Sequencing Center for Infectious Disease"/>
            <person name="Wu L."/>
            <person name="Ma J."/>
        </authorList>
    </citation>
    <scope>NUCLEOTIDE SEQUENCE [LARGE SCALE GENOMIC DNA]</scope>
    <source>
        <strain evidence="3">CCUG 61696</strain>
    </source>
</reference>
<dbReference type="EMBL" id="JBHTMX010000005">
    <property type="protein sequence ID" value="MFD1330739.1"/>
    <property type="molecule type" value="Genomic_DNA"/>
</dbReference>
<organism evidence="2 3">
    <name type="scientific">Methylopila musalis</name>
    <dbReference type="NCBI Taxonomy" id="1134781"/>
    <lineage>
        <taxon>Bacteria</taxon>
        <taxon>Pseudomonadati</taxon>
        <taxon>Pseudomonadota</taxon>
        <taxon>Alphaproteobacteria</taxon>
        <taxon>Hyphomicrobiales</taxon>
        <taxon>Methylopilaceae</taxon>
        <taxon>Methylopila</taxon>
    </lineage>
</organism>
<dbReference type="SUPFAM" id="SSF69786">
    <property type="entry name" value="YggU-like"/>
    <property type="match status" value="1"/>
</dbReference>
<dbReference type="Gene3D" id="3.30.1200.10">
    <property type="entry name" value="YggU-like"/>
    <property type="match status" value="1"/>
</dbReference>
<dbReference type="Pfam" id="PF02594">
    <property type="entry name" value="DUF167"/>
    <property type="match status" value="1"/>
</dbReference>
<dbReference type="RefSeq" id="WP_378773932.1">
    <property type="nucleotide sequence ID" value="NZ_JBHTMX010000005.1"/>
</dbReference>
<dbReference type="NCBIfam" id="TIGR00251">
    <property type="entry name" value="DUF167 family protein"/>
    <property type="match status" value="1"/>
</dbReference>
<dbReference type="InterPro" id="IPR036591">
    <property type="entry name" value="YggU-like_sf"/>
</dbReference>
<evidence type="ECO:0000256" key="1">
    <source>
        <dbReference type="ARBA" id="ARBA00010364"/>
    </source>
</evidence>
<evidence type="ECO:0000313" key="2">
    <source>
        <dbReference type="EMBL" id="MFD1330739.1"/>
    </source>
</evidence>
<sequence length="90" mass="9332">MRVRLTPHGGRDSIDGIETLADGSTVLLARVRAAAQNGEANDALRTLLAKAAGVSRSRVALTRGAAGRIKLFVLEGEPGAIEERLRAAAG</sequence>
<name>A0ABW3Z3E7_9HYPH</name>
<accession>A0ABW3Z3E7</accession>
<dbReference type="SMART" id="SM01152">
    <property type="entry name" value="DUF167"/>
    <property type="match status" value="1"/>
</dbReference>
<dbReference type="InterPro" id="IPR003746">
    <property type="entry name" value="DUF167"/>
</dbReference>
<gene>
    <name evidence="2" type="ORF">ACFQ4O_01865</name>
</gene>
<keyword evidence="3" id="KW-1185">Reference proteome</keyword>
<evidence type="ECO:0000313" key="3">
    <source>
        <dbReference type="Proteomes" id="UP001597171"/>
    </source>
</evidence>
<proteinExistence type="inferred from homology"/>
<protein>
    <submittedName>
        <fullName evidence="2">DUF167 family protein</fullName>
    </submittedName>
</protein>
<comment type="caution">
    <text evidence="2">The sequence shown here is derived from an EMBL/GenBank/DDBJ whole genome shotgun (WGS) entry which is preliminary data.</text>
</comment>
<dbReference type="Proteomes" id="UP001597171">
    <property type="component" value="Unassembled WGS sequence"/>
</dbReference>
<comment type="similarity">
    <text evidence="1">Belongs to the UPF0235 family.</text>
</comment>